<keyword evidence="2" id="KW-0472">Membrane</keyword>
<evidence type="ECO:0000256" key="1">
    <source>
        <dbReference type="SAM" id="MobiDB-lite"/>
    </source>
</evidence>
<feature type="transmembrane region" description="Helical" evidence="2">
    <location>
        <begin position="30"/>
        <end position="62"/>
    </location>
</feature>
<keyword evidence="2" id="KW-1133">Transmembrane helix</keyword>
<dbReference type="RefSeq" id="WP_133978393.1">
    <property type="nucleotide sequence ID" value="NZ_SOCE01000001.1"/>
</dbReference>
<dbReference type="Proteomes" id="UP000295151">
    <property type="component" value="Unassembled WGS sequence"/>
</dbReference>
<feature type="transmembrane region" description="Helical" evidence="2">
    <location>
        <begin position="197"/>
        <end position="221"/>
    </location>
</feature>
<gene>
    <name evidence="3" type="ORF">EV138_2262</name>
</gene>
<name>A0A4R7TBA7_9ACTN</name>
<dbReference type="EMBL" id="SOCE01000001">
    <property type="protein sequence ID" value="TDU88716.1"/>
    <property type="molecule type" value="Genomic_DNA"/>
</dbReference>
<keyword evidence="4" id="KW-1185">Reference proteome</keyword>
<feature type="transmembrane region" description="Helical" evidence="2">
    <location>
        <begin position="82"/>
        <end position="104"/>
    </location>
</feature>
<feature type="transmembrane region" description="Helical" evidence="2">
    <location>
        <begin position="275"/>
        <end position="296"/>
    </location>
</feature>
<accession>A0A4R7TBA7</accession>
<dbReference type="AlphaFoldDB" id="A0A4R7TBA7"/>
<feature type="region of interest" description="Disordered" evidence="1">
    <location>
        <begin position="1"/>
        <end position="24"/>
    </location>
</feature>
<dbReference type="OrthoDB" id="3742900at2"/>
<feature type="transmembrane region" description="Helical" evidence="2">
    <location>
        <begin position="302"/>
        <end position="324"/>
    </location>
</feature>
<feature type="transmembrane region" description="Helical" evidence="2">
    <location>
        <begin position="380"/>
        <end position="404"/>
    </location>
</feature>
<sequence length="421" mass="40748">MTDMLSRPGSRDGGSPQPPDPSVAAPTKPVLLSAVIGAGACLLTGLLACAAVAVIGWLAASFGGASGAVRAGATVWLVAHKAGATFGGGSVTIAPLGLTLFLAWCLYRAGRFTARVSGADKTGELAVASGALAVTYGLGALIIALLTSDNTVKVSPVSAFLGAATLAIVAGTAGVLVESGAAADIADATPTGLRDAVPAAAAAVLTVIATASLLYAVILAIHFSRVTSMLELLDAGVVGSVVLFALCLMLLPNVLLYVVAFVAGPGFQLGVGTSVAPTGVVVGNLPALPLLAAVPADGATSTYLLVLTAVVPLAAGVVAGLVITRRGLKTVEAEALGWDAFALRGAIAALLGGLALLVLMVLAGGAAGPGRMAEVGIPGAIPAAGVLTAGMAIGAAITAGVVAARRPGVPEADTGPGGIER</sequence>
<dbReference type="InterPro" id="IPR045931">
    <property type="entry name" value="DUF6350"/>
</dbReference>
<dbReference type="Pfam" id="PF19877">
    <property type="entry name" value="DUF6350"/>
    <property type="match status" value="1"/>
</dbReference>
<evidence type="ECO:0000256" key="2">
    <source>
        <dbReference type="SAM" id="Phobius"/>
    </source>
</evidence>
<feature type="transmembrane region" description="Helical" evidence="2">
    <location>
        <begin position="345"/>
        <end position="368"/>
    </location>
</feature>
<reference evidence="3 4" key="1">
    <citation type="submission" date="2019-03" db="EMBL/GenBank/DDBJ databases">
        <title>Genomic Encyclopedia of Type Strains, Phase III (KMG-III): the genomes of soil and plant-associated and newly described type strains.</title>
        <authorList>
            <person name="Whitman W."/>
        </authorList>
    </citation>
    <scope>NUCLEOTIDE SEQUENCE [LARGE SCALE GENOMIC DNA]</scope>
    <source>
        <strain evidence="3 4">VKM Ac-2575</strain>
    </source>
</reference>
<feature type="transmembrane region" description="Helical" evidence="2">
    <location>
        <begin position="241"/>
        <end position="263"/>
    </location>
</feature>
<comment type="caution">
    <text evidence="3">The sequence shown here is derived from an EMBL/GenBank/DDBJ whole genome shotgun (WGS) entry which is preliminary data.</text>
</comment>
<proteinExistence type="predicted"/>
<evidence type="ECO:0008006" key="5">
    <source>
        <dbReference type="Google" id="ProtNLM"/>
    </source>
</evidence>
<protein>
    <recommendedName>
        <fullName evidence="5">Integral membrane protein</fullName>
    </recommendedName>
</protein>
<feature type="transmembrane region" description="Helical" evidence="2">
    <location>
        <begin position="158"/>
        <end position="177"/>
    </location>
</feature>
<feature type="transmembrane region" description="Helical" evidence="2">
    <location>
        <begin position="125"/>
        <end position="146"/>
    </location>
</feature>
<evidence type="ECO:0000313" key="3">
    <source>
        <dbReference type="EMBL" id="TDU88716.1"/>
    </source>
</evidence>
<evidence type="ECO:0000313" key="4">
    <source>
        <dbReference type="Proteomes" id="UP000295151"/>
    </source>
</evidence>
<organism evidence="3 4">
    <name type="scientific">Kribbella voronezhensis</name>
    <dbReference type="NCBI Taxonomy" id="2512212"/>
    <lineage>
        <taxon>Bacteria</taxon>
        <taxon>Bacillati</taxon>
        <taxon>Actinomycetota</taxon>
        <taxon>Actinomycetes</taxon>
        <taxon>Propionibacteriales</taxon>
        <taxon>Kribbellaceae</taxon>
        <taxon>Kribbella</taxon>
    </lineage>
</organism>
<keyword evidence="2" id="KW-0812">Transmembrane</keyword>